<dbReference type="SUPFAM" id="SSF51735">
    <property type="entry name" value="NAD(P)-binding Rossmann-fold domains"/>
    <property type="match status" value="1"/>
</dbReference>
<dbReference type="InterPro" id="IPR005913">
    <property type="entry name" value="dTDP_dehydrorham_reduct"/>
</dbReference>
<evidence type="ECO:0000259" key="1">
    <source>
        <dbReference type="Pfam" id="PF01370"/>
    </source>
</evidence>
<dbReference type="AlphaFoldDB" id="A0A7S0TSC3"/>
<reference evidence="2" key="1">
    <citation type="submission" date="2021-01" db="EMBL/GenBank/DDBJ databases">
        <authorList>
            <person name="Corre E."/>
            <person name="Pelletier E."/>
            <person name="Niang G."/>
            <person name="Scheremetjew M."/>
            <person name="Finn R."/>
            <person name="Kale V."/>
            <person name="Holt S."/>
            <person name="Cochrane G."/>
            <person name="Meng A."/>
            <person name="Brown T."/>
            <person name="Cohen L."/>
        </authorList>
    </citation>
    <scope>NUCLEOTIDE SEQUENCE</scope>
    <source>
        <strain evidence="2">CCMP441</strain>
    </source>
</reference>
<dbReference type="InterPro" id="IPR036291">
    <property type="entry name" value="NAD(P)-bd_dom_sf"/>
</dbReference>
<dbReference type="GO" id="GO:0006556">
    <property type="term" value="P:S-adenosylmethionine biosynthetic process"/>
    <property type="evidence" value="ECO:0007669"/>
    <property type="project" value="TreeGrafter"/>
</dbReference>
<dbReference type="PANTHER" id="PTHR10491:SF4">
    <property type="entry name" value="METHIONINE ADENOSYLTRANSFERASE 2 SUBUNIT BETA"/>
    <property type="match status" value="1"/>
</dbReference>
<accession>A0A7S0TSC3</accession>
<protein>
    <recommendedName>
        <fullName evidence="1">NAD-dependent epimerase/dehydratase domain-containing protein</fullName>
    </recommendedName>
</protein>
<evidence type="ECO:0000313" key="2">
    <source>
        <dbReference type="EMBL" id="CAD8743013.1"/>
    </source>
</evidence>
<feature type="domain" description="NAD-dependent epimerase/dehydratase" evidence="1">
    <location>
        <begin position="3"/>
        <end position="106"/>
    </location>
</feature>
<proteinExistence type="predicted"/>
<dbReference type="GO" id="GO:0048270">
    <property type="term" value="F:methionine adenosyltransferase regulator activity"/>
    <property type="evidence" value="ECO:0007669"/>
    <property type="project" value="TreeGrafter"/>
</dbReference>
<name>A0A7S0TSC3_HEMAN</name>
<dbReference type="GO" id="GO:0048269">
    <property type="term" value="C:methionine adenosyltransferase complex"/>
    <property type="evidence" value="ECO:0007669"/>
    <property type="project" value="TreeGrafter"/>
</dbReference>
<dbReference type="EMBL" id="HBFK01015490">
    <property type="protein sequence ID" value="CAD8743013.1"/>
    <property type="molecule type" value="Transcribed_RNA"/>
</dbReference>
<organism evidence="2">
    <name type="scientific">Hemiselmis andersenii</name>
    <name type="common">Cryptophyte alga</name>
    <dbReference type="NCBI Taxonomy" id="464988"/>
    <lineage>
        <taxon>Eukaryota</taxon>
        <taxon>Cryptophyceae</taxon>
        <taxon>Cryptomonadales</taxon>
        <taxon>Hemiselmidaceae</taxon>
        <taxon>Hemiselmis</taxon>
    </lineage>
</organism>
<dbReference type="InterPro" id="IPR001509">
    <property type="entry name" value="Epimerase_deHydtase"/>
</dbReference>
<sequence length="270" mass="29885">MEEELDRIKPTHVIVAAGLTGRPNVDWCETHKQDTIRVNVIGTLNIADTCTKRGIHCMIYATGCIFEYDEAHKIGGVPFTEEDEPNFKASFYSLSKGMLDTLLKSYPHVLTLRIRMPISDDLSGRSFVTKIAQYHKVVDIPNSMSVLADLLPLSLAMSAAKMTGTYNFCNPKPISHNQVLASYKKHVDPHFEWNNFSVEEQAKLLAAGRSNNTLDTQKLEKAAKELGMPLPDVFTALDKAMACARHNLESSGQYPAGLPKKLGPGNKPVQ</sequence>
<dbReference type="Gene3D" id="3.40.50.720">
    <property type="entry name" value="NAD(P)-binding Rossmann-like Domain"/>
    <property type="match status" value="1"/>
</dbReference>
<gene>
    <name evidence="2" type="ORF">HAND1043_LOCUS9507</name>
</gene>
<dbReference type="PANTHER" id="PTHR10491">
    <property type="entry name" value="DTDP-4-DEHYDRORHAMNOSE REDUCTASE"/>
    <property type="match status" value="1"/>
</dbReference>
<dbReference type="Pfam" id="PF01370">
    <property type="entry name" value="Epimerase"/>
    <property type="match status" value="1"/>
</dbReference>